<comment type="function">
    <text evidence="2">Could be a virulence factor.</text>
</comment>
<dbReference type="PROSITE" id="PS50035">
    <property type="entry name" value="PLD"/>
    <property type="match status" value="1"/>
</dbReference>
<dbReference type="Pfam" id="PF13091">
    <property type="entry name" value="PLDc_2"/>
    <property type="match status" value="1"/>
</dbReference>
<evidence type="ECO:0000256" key="7">
    <source>
        <dbReference type="ARBA" id="ARBA00022525"/>
    </source>
</evidence>
<dbReference type="GO" id="GO:0016042">
    <property type="term" value="P:lipid catabolic process"/>
    <property type="evidence" value="ECO:0007669"/>
    <property type="project" value="UniProtKB-KW"/>
</dbReference>
<keyword evidence="8" id="KW-0378">Hydrolase</keyword>
<dbReference type="RefSeq" id="WP_003608702.1">
    <property type="nucleotide sequence ID" value="NZ_ADVE02000001.1"/>
</dbReference>
<evidence type="ECO:0000256" key="1">
    <source>
        <dbReference type="ARBA" id="ARBA00000798"/>
    </source>
</evidence>
<protein>
    <recommendedName>
        <fullName evidence="6">Phospholipase D</fullName>
        <ecNumber evidence="5">3.1.4.4</ecNumber>
    </recommendedName>
    <alternativeName>
        <fullName evidence="11">Choline phosphatase</fullName>
    </alternativeName>
</protein>
<dbReference type="KEGG" id="mtw:CQW49_05705"/>
<name>A0A2D2CXH6_METT3</name>
<dbReference type="GO" id="GO:0016891">
    <property type="term" value="F:RNA endonuclease activity producing 5'-phosphomonoesters, hydrolytic mechanism"/>
    <property type="evidence" value="ECO:0007669"/>
    <property type="project" value="TreeGrafter"/>
</dbReference>
<comment type="similarity">
    <text evidence="4">Belongs to the phospholipase D family.</text>
</comment>
<dbReference type="GO" id="GO:0006793">
    <property type="term" value="P:phosphorus metabolic process"/>
    <property type="evidence" value="ECO:0007669"/>
    <property type="project" value="UniProtKB-ARBA"/>
</dbReference>
<reference evidence="14" key="1">
    <citation type="submission" date="2017-10" db="EMBL/GenBank/DDBJ databases">
        <title>Completed PacBio SMRT sequence of Methylosinus trichosporium OB3b reveals presence of a third large plasmid.</title>
        <authorList>
            <person name="Charles T.C."/>
            <person name="Lynch M.D.J."/>
            <person name="Heil J.R."/>
            <person name="Cheng J."/>
        </authorList>
    </citation>
    <scope>NUCLEOTIDE SEQUENCE [LARGE SCALE GENOMIC DNA]</scope>
    <source>
        <strain evidence="14">OB3b</strain>
    </source>
</reference>
<evidence type="ECO:0000313" key="14">
    <source>
        <dbReference type="Proteomes" id="UP000230709"/>
    </source>
</evidence>
<dbReference type="InterPro" id="IPR025202">
    <property type="entry name" value="PLD-like_dom"/>
</dbReference>
<evidence type="ECO:0000256" key="6">
    <source>
        <dbReference type="ARBA" id="ARBA00018392"/>
    </source>
</evidence>
<feature type="domain" description="PLD phosphodiesterase" evidence="12">
    <location>
        <begin position="112"/>
        <end position="139"/>
    </location>
</feature>
<dbReference type="EC" id="3.1.4.4" evidence="5"/>
<dbReference type="InterPro" id="IPR051406">
    <property type="entry name" value="PLD_domain"/>
</dbReference>
<evidence type="ECO:0000256" key="4">
    <source>
        <dbReference type="ARBA" id="ARBA00008664"/>
    </source>
</evidence>
<keyword evidence="9" id="KW-0442">Lipid degradation</keyword>
<evidence type="ECO:0000256" key="8">
    <source>
        <dbReference type="ARBA" id="ARBA00022801"/>
    </source>
</evidence>
<dbReference type="GO" id="GO:0005576">
    <property type="term" value="C:extracellular region"/>
    <property type="evidence" value="ECO:0007669"/>
    <property type="project" value="UniProtKB-SubCell"/>
</dbReference>
<dbReference type="EMBL" id="CP023737">
    <property type="protein sequence ID" value="ATQ67445.1"/>
    <property type="molecule type" value="Genomic_DNA"/>
</dbReference>
<dbReference type="STRING" id="595536.GCA_000178815_04016"/>
<keyword evidence="7" id="KW-0964">Secreted</keyword>
<evidence type="ECO:0000313" key="13">
    <source>
        <dbReference type="EMBL" id="ATQ67445.1"/>
    </source>
</evidence>
<evidence type="ECO:0000256" key="5">
    <source>
        <dbReference type="ARBA" id="ARBA00012027"/>
    </source>
</evidence>
<dbReference type="GO" id="GO:0004630">
    <property type="term" value="F:phospholipase D activity"/>
    <property type="evidence" value="ECO:0007669"/>
    <property type="project" value="UniProtKB-EC"/>
</dbReference>
<comment type="subcellular location">
    <subcellularLocation>
        <location evidence="3">Secreted</location>
    </subcellularLocation>
</comment>
<dbReference type="PANTHER" id="PTHR43856:SF1">
    <property type="entry name" value="MITOCHONDRIAL CARDIOLIPIN HYDROLASE"/>
    <property type="match status" value="1"/>
</dbReference>
<comment type="catalytic activity">
    <reaction evidence="1">
        <text>a 1,2-diacyl-sn-glycero-3-phosphocholine + H2O = a 1,2-diacyl-sn-glycero-3-phosphate + choline + H(+)</text>
        <dbReference type="Rhea" id="RHEA:14445"/>
        <dbReference type="ChEBI" id="CHEBI:15354"/>
        <dbReference type="ChEBI" id="CHEBI:15377"/>
        <dbReference type="ChEBI" id="CHEBI:15378"/>
        <dbReference type="ChEBI" id="CHEBI:57643"/>
        <dbReference type="ChEBI" id="CHEBI:58608"/>
        <dbReference type="EC" id="3.1.4.4"/>
    </reaction>
</comment>
<dbReference type="CDD" id="cd09116">
    <property type="entry name" value="PLDc_Nuc_like"/>
    <property type="match status" value="1"/>
</dbReference>
<accession>A0A2D2CXH6</accession>
<keyword evidence="10" id="KW-0443">Lipid metabolism</keyword>
<evidence type="ECO:0000259" key="12">
    <source>
        <dbReference type="PROSITE" id="PS50035"/>
    </source>
</evidence>
<keyword evidence="14" id="KW-1185">Reference proteome</keyword>
<gene>
    <name evidence="13" type="ORF">CQW49_05705</name>
</gene>
<organism evidence="13 14">
    <name type="scientific">Methylosinus trichosporium (strain ATCC 35070 / NCIMB 11131 / UNIQEM 75 / OB3b)</name>
    <dbReference type="NCBI Taxonomy" id="595536"/>
    <lineage>
        <taxon>Bacteria</taxon>
        <taxon>Pseudomonadati</taxon>
        <taxon>Pseudomonadota</taxon>
        <taxon>Alphaproteobacteria</taxon>
        <taxon>Hyphomicrobiales</taxon>
        <taxon>Methylocystaceae</taxon>
        <taxon>Methylosinus</taxon>
    </lineage>
</organism>
<dbReference type="AlphaFoldDB" id="A0A2D2CXH6"/>
<evidence type="ECO:0000256" key="9">
    <source>
        <dbReference type="ARBA" id="ARBA00022963"/>
    </source>
</evidence>
<evidence type="ECO:0000256" key="11">
    <source>
        <dbReference type="ARBA" id="ARBA00029594"/>
    </source>
</evidence>
<dbReference type="Gene3D" id="3.30.870.10">
    <property type="entry name" value="Endonuclease Chain A"/>
    <property type="match status" value="1"/>
</dbReference>
<sequence length="239" mass="26228">MELHWRSDVERQKRLFVLTVIATAAPALAVAAKTEIHYAPVENLERIDLALLGSARRSIDLAAYTLTDRQIVDALVDARRRGVAIRIVLDPGQNHAVDLLRGIAEDVRMKTPGPYMHLKAYAIDDRVLRSGSANLSASGLKRQDNDLLVLRDRKAVLAFAARFETIWGAAIPFVPRASGAAPERGVACAIKGNVNGRGERIYHLPEGRGYARVTMNGAGKRWFCSEAQALAAGWRKAVR</sequence>
<evidence type="ECO:0000256" key="3">
    <source>
        <dbReference type="ARBA" id="ARBA00004613"/>
    </source>
</evidence>
<proteinExistence type="inferred from homology"/>
<evidence type="ECO:0000256" key="2">
    <source>
        <dbReference type="ARBA" id="ARBA00003145"/>
    </source>
</evidence>
<dbReference type="Proteomes" id="UP000230709">
    <property type="component" value="Chromosome"/>
</dbReference>
<dbReference type="InterPro" id="IPR001736">
    <property type="entry name" value="PLipase_D/transphosphatidylase"/>
</dbReference>
<evidence type="ECO:0000256" key="10">
    <source>
        <dbReference type="ARBA" id="ARBA00023098"/>
    </source>
</evidence>
<dbReference type="PANTHER" id="PTHR43856">
    <property type="entry name" value="CARDIOLIPIN HYDROLASE"/>
    <property type="match status" value="1"/>
</dbReference>
<dbReference type="SUPFAM" id="SSF56024">
    <property type="entry name" value="Phospholipase D/nuclease"/>
    <property type="match status" value="1"/>
</dbReference>